<keyword evidence="4" id="KW-0479">Metal-binding</keyword>
<dbReference type="EMBL" id="JACGCM010000560">
    <property type="protein sequence ID" value="KAF6170721.1"/>
    <property type="molecule type" value="Genomic_DNA"/>
</dbReference>
<dbReference type="Pfam" id="PF00403">
    <property type="entry name" value="HMA"/>
    <property type="match status" value="1"/>
</dbReference>
<reference evidence="9 10" key="1">
    <citation type="journal article" date="2020" name="IScience">
        <title>Genome Sequencing of the Endangered Kingdonia uniflora (Circaeasteraceae, Ranunculales) Reveals Potential Mechanisms of Evolutionary Specialization.</title>
        <authorList>
            <person name="Sun Y."/>
            <person name="Deng T."/>
            <person name="Zhang A."/>
            <person name="Moore M.J."/>
            <person name="Landis J.B."/>
            <person name="Lin N."/>
            <person name="Zhang H."/>
            <person name="Zhang X."/>
            <person name="Huang J."/>
            <person name="Zhang X."/>
            <person name="Sun H."/>
            <person name="Wang H."/>
        </authorList>
    </citation>
    <scope>NUCLEOTIDE SEQUENCE [LARGE SCALE GENOMIC DNA]</scope>
    <source>
        <strain evidence="9">TB1705</strain>
        <tissue evidence="9">Leaf</tissue>
    </source>
</reference>
<dbReference type="PROSITE" id="PS50846">
    <property type="entry name" value="HMA_2"/>
    <property type="match status" value="1"/>
</dbReference>
<keyword evidence="3" id="KW-0104">Cadmium</keyword>
<evidence type="ECO:0000256" key="4">
    <source>
        <dbReference type="ARBA" id="ARBA00022723"/>
    </source>
</evidence>
<evidence type="ECO:0000313" key="10">
    <source>
        <dbReference type="Proteomes" id="UP000541444"/>
    </source>
</evidence>
<dbReference type="PANTHER" id="PTHR22814:SF302">
    <property type="entry name" value="HEAVY METAL-ASSOCIATED ISOPRENYLATED PLANT PROTEIN 26"/>
    <property type="match status" value="1"/>
</dbReference>
<evidence type="ECO:0000313" key="9">
    <source>
        <dbReference type="EMBL" id="KAF6170721.1"/>
    </source>
</evidence>
<keyword evidence="2" id="KW-0488">Methylation</keyword>
<evidence type="ECO:0000256" key="2">
    <source>
        <dbReference type="ARBA" id="ARBA00022481"/>
    </source>
</evidence>
<protein>
    <recommendedName>
        <fullName evidence="8">HMA domain-containing protein</fullName>
    </recommendedName>
</protein>
<gene>
    <name evidence="9" type="ORF">GIB67_015673</name>
</gene>
<evidence type="ECO:0000256" key="7">
    <source>
        <dbReference type="ARBA" id="ARBA00024045"/>
    </source>
</evidence>
<dbReference type="SUPFAM" id="SSF55008">
    <property type="entry name" value="HMA, heavy metal-associated domain"/>
    <property type="match status" value="1"/>
</dbReference>
<comment type="subcellular location">
    <subcellularLocation>
        <location evidence="1">Membrane</location>
    </subcellularLocation>
</comment>
<sequence>MRDDVLLSPLQSFPHTRRLLFEDKLVPADPYGKHERTKDTKKAEEIGHASFHLVKFLDGLVDGVQIGSVPVFASVPEVSFCRDAVLDGFPEEELNSVRDGHFPNSLPGFVIWVLRGVLSGVFAKRDGRNEIGNILMKEGVNQLSFPSATVRPNKVSNQVCESKFRVERTWELRKMGFMNHLCSSSSHGHGSFKHKTKPLQTVEIKVKMDCEGCERKVRRAVEGMRGVTQVDVEPKQHKVTVIGYVDPNKVVRRMRRRTGKMAELWPYVPYEEVAHPYAQGVYDKKAPSGFVRKSSWLGRASSSEMKYSNAFSDENPNSCSIM</sequence>
<dbReference type="InterPro" id="IPR036163">
    <property type="entry name" value="HMA_dom_sf"/>
</dbReference>
<keyword evidence="6" id="KW-0449">Lipoprotein</keyword>
<dbReference type="PANTHER" id="PTHR22814">
    <property type="entry name" value="COPPER TRANSPORT PROTEIN ATOX1-RELATED"/>
    <property type="match status" value="1"/>
</dbReference>
<evidence type="ECO:0000256" key="1">
    <source>
        <dbReference type="ARBA" id="ARBA00004370"/>
    </source>
</evidence>
<dbReference type="GO" id="GO:0006950">
    <property type="term" value="P:response to stress"/>
    <property type="evidence" value="ECO:0007669"/>
    <property type="project" value="UniProtKB-ARBA"/>
</dbReference>
<dbReference type="InterPro" id="IPR006121">
    <property type="entry name" value="HMA_dom"/>
</dbReference>
<dbReference type="Proteomes" id="UP000541444">
    <property type="component" value="Unassembled WGS sequence"/>
</dbReference>
<feature type="domain" description="HMA" evidence="8">
    <location>
        <begin position="199"/>
        <end position="263"/>
    </location>
</feature>
<accession>A0A7J7NU72</accession>
<dbReference type="Gene3D" id="3.30.70.100">
    <property type="match status" value="1"/>
</dbReference>
<evidence type="ECO:0000259" key="8">
    <source>
        <dbReference type="PROSITE" id="PS50846"/>
    </source>
</evidence>
<comment type="caution">
    <text evidence="9">The sequence shown here is derived from an EMBL/GenBank/DDBJ whole genome shotgun (WGS) entry which is preliminary data.</text>
</comment>
<keyword evidence="6" id="KW-0636">Prenylation</keyword>
<dbReference type="OrthoDB" id="689350at2759"/>
<keyword evidence="10" id="KW-1185">Reference proteome</keyword>
<comment type="similarity">
    <text evidence="7">Belongs to the HIPP family.</text>
</comment>
<dbReference type="AlphaFoldDB" id="A0A7J7NU72"/>
<keyword evidence="5" id="KW-0472">Membrane</keyword>
<proteinExistence type="inferred from homology"/>
<name>A0A7J7NU72_9MAGN</name>
<dbReference type="CDD" id="cd00371">
    <property type="entry name" value="HMA"/>
    <property type="match status" value="1"/>
</dbReference>
<evidence type="ECO:0000256" key="6">
    <source>
        <dbReference type="ARBA" id="ARBA00023289"/>
    </source>
</evidence>
<dbReference type="GO" id="GO:0016020">
    <property type="term" value="C:membrane"/>
    <property type="evidence" value="ECO:0007669"/>
    <property type="project" value="UniProtKB-SubCell"/>
</dbReference>
<organism evidence="9 10">
    <name type="scientific">Kingdonia uniflora</name>
    <dbReference type="NCBI Taxonomy" id="39325"/>
    <lineage>
        <taxon>Eukaryota</taxon>
        <taxon>Viridiplantae</taxon>
        <taxon>Streptophyta</taxon>
        <taxon>Embryophyta</taxon>
        <taxon>Tracheophyta</taxon>
        <taxon>Spermatophyta</taxon>
        <taxon>Magnoliopsida</taxon>
        <taxon>Ranunculales</taxon>
        <taxon>Circaeasteraceae</taxon>
        <taxon>Kingdonia</taxon>
    </lineage>
</organism>
<dbReference type="GO" id="GO:0046872">
    <property type="term" value="F:metal ion binding"/>
    <property type="evidence" value="ECO:0007669"/>
    <property type="project" value="UniProtKB-KW"/>
</dbReference>
<dbReference type="FunFam" id="3.30.70.100:FF:000035">
    <property type="entry name" value="Heavy metal-associated isoprenylated plant protein 26"/>
    <property type="match status" value="1"/>
</dbReference>
<evidence type="ECO:0000256" key="5">
    <source>
        <dbReference type="ARBA" id="ARBA00023136"/>
    </source>
</evidence>
<evidence type="ECO:0000256" key="3">
    <source>
        <dbReference type="ARBA" id="ARBA00022539"/>
    </source>
</evidence>